<keyword evidence="2" id="KW-1185">Reference proteome</keyword>
<dbReference type="EMBL" id="KN833811">
    <property type="protein sequence ID" value="KIK18191.1"/>
    <property type="molecule type" value="Genomic_DNA"/>
</dbReference>
<gene>
    <name evidence="1" type="ORF">PISMIDRAFT_684482</name>
</gene>
<dbReference type="Proteomes" id="UP000054018">
    <property type="component" value="Unassembled WGS sequence"/>
</dbReference>
<dbReference type="HOGENOM" id="CLU_2638987_0_0_1"/>
<name>A0A0C9YN80_9AGAM</name>
<accession>A0A0C9YN80</accession>
<evidence type="ECO:0000313" key="1">
    <source>
        <dbReference type="EMBL" id="KIK18191.1"/>
    </source>
</evidence>
<protein>
    <submittedName>
        <fullName evidence="1">Uncharacterized protein</fullName>
    </submittedName>
</protein>
<proteinExistence type="predicted"/>
<organism evidence="1 2">
    <name type="scientific">Pisolithus microcarpus 441</name>
    <dbReference type="NCBI Taxonomy" id="765257"/>
    <lineage>
        <taxon>Eukaryota</taxon>
        <taxon>Fungi</taxon>
        <taxon>Dikarya</taxon>
        <taxon>Basidiomycota</taxon>
        <taxon>Agaricomycotina</taxon>
        <taxon>Agaricomycetes</taxon>
        <taxon>Agaricomycetidae</taxon>
        <taxon>Boletales</taxon>
        <taxon>Sclerodermatineae</taxon>
        <taxon>Pisolithaceae</taxon>
        <taxon>Pisolithus</taxon>
    </lineage>
</organism>
<evidence type="ECO:0000313" key="2">
    <source>
        <dbReference type="Proteomes" id="UP000054018"/>
    </source>
</evidence>
<dbReference type="AlphaFoldDB" id="A0A0C9YN80"/>
<reference evidence="1 2" key="1">
    <citation type="submission" date="2014-04" db="EMBL/GenBank/DDBJ databases">
        <authorList>
            <consortium name="DOE Joint Genome Institute"/>
            <person name="Kuo A."/>
            <person name="Kohler A."/>
            <person name="Costa M.D."/>
            <person name="Nagy L.G."/>
            <person name="Floudas D."/>
            <person name="Copeland A."/>
            <person name="Barry K.W."/>
            <person name="Cichocki N."/>
            <person name="Veneault-Fourrey C."/>
            <person name="LaButti K."/>
            <person name="Lindquist E.A."/>
            <person name="Lipzen A."/>
            <person name="Lundell T."/>
            <person name="Morin E."/>
            <person name="Murat C."/>
            <person name="Sun H."/>
            <person name="Tunlid A."/>
            <person name="Henrissat B."/>
            <person name="Grigoriev I.V."/>
            <person name="Hibbett D.S."/>
            <person name="Martin F."/>
            <person name="Nordberg H.P."/>
            <person name="Cantor M.N."/>
            <person name="Hua S.X."/>
        </authorList>
    </citation>
    <scope>NUCLEOTIDE SEQUENCE [LARGE SCALE GENOMIC DNA]</scope>
    <source>
        <strain evidence="1 2">441</strain>
    </source>
</reference>
<sequence>MYREIGEVSMAPDQRGLPIFLKRPMQGMNIWLFSRFGYEDGEMSKEHNITSQSPRTLLDADQPLDNVFVQCNSGKLH</sequence>
<reference evidence="2" key="2">
    <citation type="submission" date="2015-01" db="EMBL/GenBank/DDBJ databases">
        <title>Evolutionary Origins and Diversification of the Mycorrhizal Mutualists.</title>
        <authorList>
            <consortium name="DOE Joint Genome Institute"/>
            <consortium name="Mycorrhizal Genomics Consortium"/>
            <person name="Kohler A."/>
            <person name="Kuo A."/>
            <person name="Nagy L.G."/>
            <person name="Floudas D."/>
            <person name="Copeland A."/>
            <person name="Barry K.W."/>
            <person name="Cichocki N."/>
            <person name="Veneault-Fourrey C."/>
            <person name="LaButti K."/>
            <person name="Lindquist E.A."/>
            <person name="Lipzen A."/>
            <person name="Lundell T."/>
            <person name="Morin E."/>
            <person name="Murat C."/>
            <person name="Riley R."/>
            <person name="Ohm R."/>
            <person name="Sun H."/>
            <person name="Tunlid A."/>
            <person name="Henrissat B."/>
            <person name="Grigoriev I.V."/>
            <person name="Hibbett D.S."/>
            <person name="Martin F."/>
        </authorList>
    </citation>
    <scope>NUCLEOTIDE SEQUENCE [LARGE SCALE GENOMIC DNA]</scope>
    <source>
        <strain evidence="2">441</strain>
    </source>
</reference>